<name>A0A9J6G231_HAELO</name>
<reference evidence="1 2" key="1">
    <citation type="journal article" date="2020" name="Cell">
        <title>Large-Scale Comparative Analyses of Tick Genomes Elucidate Their Genetic Diversity and Vector Capacities.</title>
        <authorList>
            <consortium name="Tick Genome and Microbiome Consortium (TIGMIC)"/>
            <person name="Jia N."/>
            <person name="Wang J."/>
            <person name="Shi W."/>
            <person name="Du L."/>
            <person name="Sun Y."/>
            <person name="Zhan W."/>
            <person name="Jiang J.F."/>
            <person name="Wang Q."/>
            <person name="Zhang B."/>
            <person name="Ji P."/>
            <person name="Bell-Sakyi L."/>
            <person name="Cui X.M."/>
            <person name="Yuan T.T."/>
            <person name="Jiang B.G."/>
            <person name="Yang W.F."/>
            <person name="Lam T.T."/>
            <person name="Chang Q.C."/>
            <person name="Ding S.J."/>
            <person name="Wang X.J."/>
            <person name="Zhu J.G."/>
            <person name="Ruan X.D."/>
            <person name="Zhao L."/>
            <person name="Wei J.T."/>
            <person name="Ye R.Z."/>
            <person name="Que T.C."/>
            <person name="Du C.H."/>
            <person name="Zhou Y.H."/>
            <person name="Cheng J.X."/>
            <person name="Dai P.F."/>
            <person name="Guo W.B."/>
            <person name="Han X.H."/>
            <person name="Huang E.J."/>
            <person name="Li L.F."/>
            <person name="Wei W."/>
            <person name="Gao Y.C."/>
            <person name="Liu J.Z."/>
            <person name="Shao H.Z."/>
            <person name="Wang X."/>
            <person name="Wang C.C."/>
            <person name="Yang T.C."/>
            <person name="Huo Q.B."/>
            <person name="Li W."/>
            <person name="Chen H.Y."/>
            <person name="Chen S.E."/>
            <person name="Zhou L.G."/>
            <person name="Ni X.B."/>
            <person name="Tian J.H."/>
            <person name="Sheng Y."/>
            <person name="Liu T."/>
            <person name="Pan Y.S."/>
            <person name="Xia L.Y."/>
            <person name="Li J."/>
            <person name="Zhao F."/>
            <person name="Cao W.C."/>
        </authorList>
    </citation>
    <scope>NUCLEOTIDE SEQUENCE [LARGE SCALE GENOMIC DNA]</scope>
    <source>
        <strain evidence="1">HaeL-2018</strain>
    </source>
</reference>
<dbReference type="GO" id="GO:0016485">
    <property type="term" value="P:protein processing"/>
    <property type="evidence" value="ECO:0007669"/>
    <property type="project" value="TreeGrafter"/>
</dbReference>
<comment type="caution">
    <text evidence="1">The sequence shown here is derived from an EMBL/GenBank/DDBJ whole genome shotgun (WGS) entry which is preliminary data.</text>
</comment>
<evidence type="ECO:0000313" key="1">
    <source>
        <dbReference type="EMBL" id="KAH9368536.1"/>
    </source>
</evidence>
<dbReference type="PANTHER" id="PTHR11733">
    <property type="entry name" value="ZINC METALLOPROTEASE FAMILY M13 NEPRILYSIN-RELATED"/>
    <property type="match status" value="1"/>
</dbReference>
<organism evidence="1 2">
    <name type="scientific">Haemaphysalis longicornis</name>
    <name type="common">Bush tick</name>
    <dbReference type="NCBI Taxonomy" id="44386"/>
    <lineage>
        <taxon>Eukaryota</taxon>
        <taxon>Metazoa</taxon>
        <taxon>Ecdysozoa</taxon>
        <taxon>Arthropoda</taxon>
        <taxon>Chelicerata</taxon>
        <taxon>Arachnida</taxon>
        <taxon>Acari</taxon>
        <taxon>Parasitiformes</taxon>
        <taxon>Ixodida</taxon>
        <taxon>Ixodoidea</taxon>
        <taxon>Ixodidae</taxon>
        <taxon>Haemaphysalinae</taxon>
        <taxon>Haemaphysalis</taxon>
    </lineage>
</organism>
<dbReference type="GO" id="GO:0004222">
    <property type="term" value="F:metalloendopeptidase activity"/>
    <property type="evidence" value="ECO:0007669"/>
    <property type="project" value="InterPro"/>
</dbReference>
<dbReference type="VEuPathDB" id="VectorBase:HLOH_055301"/>
<dbReference type="PROSITE" id="PS51885">
    <property type="entry name" value="NEPRILYSIN"/>
    <property type="match status" value="1"/>
</dbReference>
<protein>
    <recommendedName>
        <fullName evidence="3">Endothelin-converting enzyme</fullName>
    </recommendedName>
</protein>
<dbReference type="OrthoDB" id="6501657at2759"/>
<dbReference type="OMA" id="ITERTAW"/>
<dbReference type="EMBL" id="JABSTR010000004">
    <property type="protein sequence ID" value="KAH9368536.1"/>
    <property type="molecule type" value="Genomic_DNA"/>
</dbReference>
<dbReference type="InterPro" id="IPR000718">
    <property type="entry name" value="Peptidase_M13"/>
</dbReference>
<dbReference type="GO" id="GO:0005886">
    <property type="term" value="C:plasma membrane"/>
    <property type="evidence" value="ECO:0007669"/>
    <property type="project" value="TreeGrafter"/>
</dbReference>
<evidence type="ECO:0000313" key="2">
    <source>
        <dbReference type="Proteomes" id="UP000821853"/>
    </source>
</evidence>
<dbReference type="InterPro" id="IPR024079">
    <property type="entry name" value="MetalloPept_cat_dom_sf"/>
</dbReference>
<accession>A0A9J6G231</accession>
<proteinExistence type="predicted"/>
<sequence>MRPYIDNALARSWYQHKGMNEGGEWEARADCLRLTEQLVGRLSFEQFSLLTTDADDYGYVSSIRKEISEQLIRKITERTAWSRRSGRSPVEAADFRISFHEDSTNVAKESLDNLTLRNRSSLLKNWLDIVAAMTAVNATLRDRIPSTFVRDLVENARYSLFDNRTGTLSLPPLFAMLPVYRAQLSDSMKFGALGTLLGTASFQVFFFKVSNDQGARDEISRKLRCFADSSATNHSDPLELFNLAATVGVALDTLRARTKEDRRGLRNFNSHQTFFVLMCYLLCAPNASVDAVISETMCNEAVKNSESFAIAFRCAGDQPMNPPRKCRFF</sequence>
<dbReference type="PANTHER" id="PTHR11733:SF241">
    <property type="entry name" value="GH26575P-RELATED"/>
    <property type="match status" value="1"/>
</dbReference>
<dbReference type="AlphaFoldDB" id="A0A9J6G231"/>
<gene>
    <name evidence="1" type="ORF">HPB48_000323</name>
</gene>
<dbReference type="Gene3D" id="3.40.390.10">
    <property type="entry name" value="Collagenase (Catalytic Domain)"/>
    <property type="match status" value="1"/>
</dbReference>
<keyword evidence="2" id="KW-1185">Reference proteome</keyword>
<evidence type="ECO:0008006" key="3">
    <source>
        <dbReference type="Google" id="ProtNLM"/>
    </source>
</evidence>
<dbReference type="Proteomes" id="UP000821853">
    <property type="component" value="Chromosome 2"/>
</dbReference>
<dbReference type="SUPFAM" id="SSF55486">
    <property type="entry name" value="Metalloproteases ('zincins'), catalytic domain"/>
    <property type="match status" value="1"/>
</dbReference>